<evidence type="ECO:0000256" key="1">
    <source>
        <dbReference type="SAM" id="MobiDB-lite"/>
    </source>
</evidence>
<protein>
    <recommendedName>
        <fullName evidence="2">SANT and BTB domain-containing protein</fullName>
    </recommendedName>
</protein>
<dbReference type="Pfam" id="PF11822">
    <property type="entry name" value="BTB_SANBR"/>
    <property type="match status" value="1"/>
</dbReference>
<reference evidence="3 4" key="1">
    <citation type="journal article" date="2017" name="Curr. Biol.">
        <title>The Evolution of Venom by Co-option of Single-Copy Genes.</title>
        <authorList>
            <person name="Martinson E.O."/>
            <person name="Mrinalini"/>
            <person name="Kelkar Y.D."/>
            <person name="Chang C.H."/>
            <person name="Werren J.H."/>
        </authorList>
    </citation>
    <scope>NUCLEOTIDE SEQUENCE [LARGE SCALE GENOMIC DNA]</scope>
    <source>
        <strain evidence="3 4">Alberta</strain>
        <tissue evidence="3">Whole body</tissue>
    </source>
</reference>
<gene>
    <name evidence="3" type="ORF">TSAR_014545</name>
</gene>
<comment type="caution">
    <text evidence="3">The sequence shown here is derived from an EMBL/GenBank/DDBJ whole genome shotgun (WGS) entry which is preliminary data.</text>
</comment>
<name>A0A232EZP0_9HYME</name>
<accession>A0A232EZP0</accession>
<dbReference type="STRING" id="543379.A0A232EZP0"/>
<feature type="domain" description="SANT and BTB" evidence="2">
    <location>
        <begin position="270"/>
        <end position="367"/>
    </location>
</feature>
<keyword evidence="4" id="KW-1185">Reference proteome</keyword>
<dbReference type="InterPro" id="IPR021777">
    <property type="entry name" value="SANBR_BTB"/>
</dbReference>
<evidence type="ECO:0000313" key="4">
    <source>
        <dbReference type="Proteomes" id="UP000215335"/>
    </source>
</evidence>
<feature type="region of interest" description="Disordered" evidence="1">
    <location>
        <begin position="693"/>
        <end position="733"/>
    </location>
</feature>
<dbReference type="InterPro" id="IPR045902">
    <property type="entry name" value="SANBR-like"/>
</dbReference>
<dbReference type="AlphaFoldDB" id="A0A232EZP0"/>
<dbReference type="EMBL" id="NNAY01001458">
    <property type="protein sequence ID" value="OXU23904.1"/>
    <property type="molecule type" value="Genomic_DNA"/>
</dbReference>
<organism evidence="3 4">
    <name type="scientific">Trichomalopsis sarcophagae</name>
    <dbReference type="NCBI Taxonomy" id="543379"/>
    <lineage>
        <taxon>Eukaryota</taxon>
        <taxon>Metazoa</taxon>
        <taxon>Ecdysozoa</taxon>
        <taxon>Arthropoda</taxon>
        <taxon>Hexapoda</taxon>
        <taxon>Insecta</taxon>
        <taxon>Pterygota</taxon>
        <taxon>Neoptera</taxon>
        <taxon>Endopterygota</taxon>
        <taxon>Hymenoptera</taxon>
        <taxon>Apocrita</taxon>
        <taxon>Proctotrupomorpha</taxon>
        <taxon>Chalcidoidea</taxon>
        <taxon>Pteromalidae</taxon>
        <taxon>Pteromalinae</taxon>
        <taxon>Trichomalopsis</taxon>
    </lineage>
</organism>
<dbReference type="Proteomes" id="UP000215335">
    <property type="component" value="Unassembled WGS sequence"/>
</dbReference>
<sequence length="849" mass="97467">MYPNLFKQLNLPKLYNDVSKPSDISSQIEACERKLSEKMHSREEEEHYPELSVKTFFDFMRTAYQVNESFEELASTLTANSEIDWSALAKVSLNLGGKDSELKIEDGVKESKDVDTFIGKESSTLLLTSETQSDPLNADQIECSVTYQQCSDNNQSLKDEDSTEVHFINKSKSLSAISYTENKKESLLSKVMKRCLSDVLHEGLLDSVLPYMLPKPTFSQPIIKNSAITEPRKVASVTNGFENRVVNAIVGSKEKDKEKSKQKKCMETEVEIHVCDEAKNVKKDFRCPQRLLVQKMCYFADVTAGQKLEEMDISVHCDIVIFDWLMRWVKKDIIKKSEWPILEANNVVPIMVSASFLQMEPLLDNCLTYCHNNMSDILKTTTILTCLNDTLLTRLADLFTNADVEAIKDKKDKIQSRLFCKLIMTLANPKPDNKRGHFGSLATLFKCLKCEKNVVRSVSNLVPCVPSNMKIDRKGNLHSKHTRDMTWNLNDYIVNLRSELRSWRKVYWRLWGDCHFLFCRQCGIYFPINQMDWCSYHPENPQFFINEQQRATPFPLGRYPCCSQRAYRFQAITNMDGCRFREHVPEIISEKDENIINVFLAYREIISIEAPQLFFPEKITRLVARDPLLPPGKLACKETFWWEGIEIVPPRPKLGLLGKIWGGSGLRKPCQTLQKAVKKVRRQVSQITDISSAASSETFSDEDDEASHDCNSSFDEESLDSDESGDWETTEFASKKKKKTKSSILRRCEGMGSWSQHLSIRYNQDNQRDFEEKAAAQMVALLTKRTILERNLRPKSHSIGKYNIWNNNTQPIGGSYIRLEAEFLNQYAQNNKSKNTILTKGTTRIKSSK</sequence>
<feature type="compositionally biased region" description="Acidic residues" evidence="1">
    <location>
        <begin position="714"/>
        <end position="729"/>
    </location>
</feature>
<evidence type="ECO:0000313" key="3">
    <source>
        <dbReference type="EMBL" id="OXU23904.1"/>
    </source>
</evidence>
<evidence type="ECO:0000259" key="2">
    <source>
        <dbReference type="Pfam" id="PF11822"/>
    </source>
</evidence>
<dbReference type="PANTHER" id="PTHR20946">
    <property type="entry name" value="SANT AND BTB DOMAIN REGULATOR OF CLASS SWITCH RECOMBINATION"/>
    <property type="match status" value="1"/>
</dbReference>
<proteinExistence type="predicted"/>
<dbReference type="PANTHER" id="PTHR20946:SF0">
    <property type="entry name" value="SANT AND BTB DOMAIN REGULATOR OF CLASS SWITCH RECOMBINATION"/>
    <property type="match status" value="1"/>
</dbReference>
<dbReference type="OrthoDB" id="550012at2759"/>